<evidence type="ECO:0000313" key="2">
    <source>
        <dbReference type="EMBL" id="MDI6453805.1"/>
    </source>
</evidence>
<gene>
    <name evidence="2" type="ORF">QJ521_09590</name>
</gene>
<dbReference type="EMBL" id="JASCXW010000074">
    <property type="protein sequence ID" value="MDI6453805.1"/>
    <property type="molecule type" value="Genomic_DNA"/>
</dbReference>
<feature type="domain" description="Transposase IS4-like" evidence="1">
    <location>
        <begin position="211"/>
        <end position="490"/>
    </location>
</feature>
<dbReference type="GO" id="GO:0006313">
    <property type="term" value="P:DNA transposition"/>
    <property type="evidence" value="ECO:0007669"/>
    <property type="project" value="InterPro"/>
</dbReference>
<dbReference type="NCBIfam" id="NF033559">
    <property type="entry name" value="transpos_IS1634"/>
    <property type="match status" value="1"/>
</dbReference>
<evidence type="ECO:0000259" key="1">
    <source>
        <dbReference type="Pfam" id="PF01609"/>
    </source>
</evidence>
<dbReference type="InterPro" id="IPR002559">
    <property type="entry name" value="Transposase_11"/>
</dbReference>
<dbReference type="PANTHER" id="PTHR34614">
    <property type="match status" value="1"/>
</dbReference>
<dbReference type="RefSeq" id="WP_282840260.1">
    <property type="nucleotide sequence ID" value="NZ_JASCXW010000074.1"/>
</dbReference>
<evidence type="ECO:0000313" key="3">
    <source>
        <dbReference type="Proteomes" id="UP001431532"/>
    </source>
</evidence>
<organism evidence="2 3">
    <name type="scientific">Peloplasma aerotolerans</name>
    <dbReference type="NCBI Taxonomy" id="3044389"/>
    <lineage>
        <taxon>Bacteria</taxon>
        <taxon>Bacillati</taxon>
        <taxon>Mycoplasmatota</taxon>
        <taxon>Mollicutes</taxon>
        <taxon>Acholeplasmatales</taxon>
        <taxon>Acholeplasmataceae</taxon>
        <taxon>Peloplasma</taxon>
    </lineage>
</organism>
<sequence>MFIRVTTSPDKKFSKVYLVEGYRDEKGKVKQRIVENLGDLDTLTQDNPNALKDLKIWAKEETKRLKGKLPLEVFFSDLQTESDSLFNYGYVFLERLYHRIGLSSYMQNYQSKVKCQYNLDEILKLLVFSRCLNPGSKKKAYERKGNYFFEFSDFKLEDIYKSLDYLAEVKDDLTLAMHERINETYKRDCTLVFYDVTNYYFESEETSELRQRGVSKEKKKTGIIQMGLFIDRNGIPITYELFPGHTNDLSTMRPILEKIKKQYNLGKITIIADKGNNSGKNLDYIDKQKDHYIISQKIRQRGNGLADIVLDQEDYITNSTGTFKYKTVERDHEIKEDGKVISTIKEHLLCFWSLKEERYQHGKRGLLDEKIDKFISDPSLLNASNSFGVKKYFKKTTYDKTTGEIVKTKNSYTFDQEKYERDIALDGYYAIVTNDLDLTPFEIIDHYRQLSVIEDSFRVTKTDLEGRPVYVWTDNHIKGHFLTCFIALTLYRLLQLETNNEYSVNRLKEALNSAVTMKLSKGVYILPNTTATFKSLSERYELNYKYLRYETFKTKLNNILHNK</sequence>
<dbReference type="PANTHER" id="PTHR34614:SF2">
    <property type="entry name" value="TRANSPOSASE IS4-LIKE DOMAIN-CONTAINING PROTEIN"/>
    <property type="match status" value="1"/>
</dbReference>
<dbReference type="SUPFAM" id="SSF53098">
    <property type="entry name" value="Ribonuclease H-like"/>
    <property type="match status" value="1"/>
</dbReference>
<reference evidence="2" key="1">
    <citation type="submission" date="2023-05" db="EMBL/GenBank/DDBJ databases">
        <title>Mariniplasma microaerophilum sp. nov., a novel anaerobic mollicute isolated from terrestrial mud volcano, Taman Peninsula, Russia.</title>
        <authorList>
            <person name="Khomyakova M.A."/>
            <person name="Merkel A.Y."/>
            <person name="Slobodkin A.I."/>
        </authorList>
    </citation>
    <scope>NUCLEOTIDE SEQUENCE</scope>
    <source>
        <strain evidence="2">M4Ah</strain>
    </source>
</reference>
<dbReference type="GO" id="GO:0003677">
    <property type="term" value="F:DNA binding"/>
    <property type="evidence" value="ECO:0007669"/>
    <property type="project" value="InterPro"/>
</dbReference>
<dbReference type="Pfam" id="PF01609">
    <property type="entry name" value="DDE_Tnp_1"/>
    <property type="match status" value="1"/>
</dbReference>
<comment type="caution">
    <text evidence="2">The sequence shown here is derived from an EMBL/GenBank/DDBJ whole genome shotgun (WGS) entry which is preliminary data.</text>
</comment>
<dbReference type="InterPro" id="IPR047654">
    <property type="entry name" value="IS1634_transpos"/>
</dbReference>
<dbReference type="GO" id="GO:0004803">
    <property type="term" value="F:transposase activity"/>
    <property type="evidence" value="ECO:0007669"/>
    <property type="project" value="InterPro"/>
</dbReference>
<protein>
    <submittedName>
        <fullName evidence="2">IS1634 family transposase</fullName>
    </submittedName>
</protein>
<proteinExistence type="predicted"/>
<dbReference type="InterPro" id="IPR012337">
    <property type="entry name" value="RNaseH-like_sf"/>
</dbReference>
<name>A0AAW6UAC1_9MOLU</name>
<dbReference type="Proteomes" id="UP001431532">
    <property type="component" value="Unassembled WGS sequence"/>
</dbReference>
<accession>A0AAW6UAC1</accession>
<dbReference type="AlphaFoldDB" id="A0AAW6UAC1"/>
<keyword evidence="3" id="KW-1185">Reference proteome</keyword>